<gene>
    <name evidence="3" type="ORF">PISMIDRAFT_11297</name>
</gene>
<name>A0A0C9Z1M2_9AGAM</name>
<feature type="domain" description="RNA polymerase Rpb1" evidence="2">
    <location>
        <begin position="21"/>
        <end position="95"/>
    </location>
</feature>
<dbReference type="GO" id="GO:0006351">
    <property type="term" value="P:DNA-templated transcription"/>
    <property type="evidence" value="ECO:0007669"/>
    <property type="project" value="InterPro"/>
</dbReference>
<dbReference type="AlphaFoldDB" id="A0A0C9Z1M2"/>
<dbReference type="Pfam" id="PF04998">
    <property type="entry name" value="RNA_pol_Rpb1_5"/>
    <property type="match status" value="1"/>
</dbReference>
<sequence>MLGGGDENKGYGRRARLKVHVNDEGGIKMKEEWALEIDSVNLKVATCVPGVNFTLTYSNSCIEIFNTLSIAATHTAIMKELRGVTESDGLYANYRRPAITPLENLVSISDEDLDAGDEPSDESELETLHTAGVLPPCGSHITDILLEAAPARGIYLRA</sequence>
<accession>A0A0C9Z1M2</accession>
<reference evidence="4" key="2">
    <citation type="submission" date="2015-01" db="EMBL/GenBank/DDBJ databases">
        <title>Evolutionary Origins and Diversification of the Mycorrhizal Mutualists.</title>
        <authorList>
            <consortium name="DOE Joint Genome Institute"/>
            <consortium name="Mycorrhizal Genomics Consortium"/>
            <person name="Kohler A."/>
            <person name="Kuo A."/>
            <person name="Nagy L.G."/>
            <person name="Floudas D."/>
            <person name="Copeland A."/>
            <person name="Barry K.W."/>
            <person name="Cichocki N."/>
            <person name="Veneault-Fourrey C."/>
            <person name="LaButti K."/>
            <person name="Lindquist E.A."/>
            <person name="Lipzen A."/>
            <person name="Lundell T."/>
            <person name="Morin E."/>
            <person name="Murat C."/>
            <person name="Riley R."/>
            <person name="Ohm R."/>
            <person name="Sun H."/>
            <person name="Tunlid A."/>
            <person name="Henrissat B."/>
            <person name="Grigoriev I.V."/>
            <person name="Hibbett D.S."/>
            <person name="Martin F."/>
        </authorList>
    </citation>
    <scope>NUCLEOTIDE SEQUENCE [LARGE SCALE GENOMIC DNA]</scope>
    <source>
        <strain evidence="4">441</strain>
    </source>
</reference>
<dbReference type="STRING" id="765257.A0A0C9Z1M2"/>
<dbReference type="EMBL" id="KN833733">
    <property type="protein sequence ID" value="KIK22931.1"/>
    <property type="molecule type" value="Genomic_DNA"/>
</dbReference>
<reference evidence="3 4" key="1">
    <citation type="submission" date="2014-04" db="EMBL/GenBank/DDBJ databases">
        <authorList>
            <consortium name="DOE Joint Genome Institute"/>
            <person name="Kuo A."/>
            <person name="Kohler A."/>
            <person name="Costa M.D."/>
            <person name="Nagy L.G."/>
            <person name="Floudas D."/>
            <person name="Copeland A."/>
            <person name="Barry K.W."/>
            <person name="Cichocki N."/>
            <person name="Veneault-Fourrey C."/>
            <person name="LaButti K."/>
            <person name="Lindquist E.A."/>
            <person name="Lipzen A."/>
            <person name="Lundell T."/>
            <person name="Morin E."/>
            <person name="Murat C."/>
            <person name="Sun H."/>
            <person name="Tunlid A."/>
            <person name="Henrissat B."/>
            <person name="Grigoriev I.V."/>
            <person name="Hibbett D.S."/>
            <person name="Martin F."/>
            <person name="Nordberg H.P."/>
            <person name="Cantor M.N."/>
            <person name="Hua S.X."/>
        </authorList>
    </citation>
    <scope>NUCLEOTIDE SEQUENCE [LARGE SCALE GENOMIC DNA]</scope>
    <source>
        <strain evidence="3 4">441</strain>
    </source>
</reference>
<dbReference type="GO" id="GO:0003899">
    <property type="term" value="F:DNA-directed RNA polymerase activity"/>
    <property type="evidence" value="ECO:0007669"/>
    <property type="project" value="UniProtKB-EC"/>
</dbReference>
<dbReference type="HOGENOM" id="CLU_1670085_0_0_1"/>
<dbReference type="OrthoDB" id="2693218at2759"/>
<keyword evidence="4" id="KW-1185">Reference proteome</keyword>
<evidence type="ECO:0000313" key="3">
    <source>
        <dbReference type="EMBL" id="KIK22931.1"/>
    </source>
</evidence>
<organism evidence="3 4">
    <name type="scientific">Pisolithus microcarpus 441</name>
    <dbReference type="NCBI Taxonomy" id="765257"/>
    <lineage>
        <taxon>Eukaryota</taxon>
        <taxon>Fungi</taxon>
        <taxon>Dikarya</taxon>
        <taxon>Basidiomycota</taxon>
        <taxon>Agaricomycotina</taxon>
        <taxon>Agaricomycetes</taxon>
        <taxon>Agaricomycetidae</taxon>
        <taxon>Boletales</taxon>
        <taxon>Sclerodermatineae</taxon>
        <taxon>Pisolithaceae</taxon>
        <taxon>Pisolithus</taxon>
    </lineage>
</organism>
<dbReference type="InterPro" id="IPR007081">
    <property type="entry name" value="RNA_pol_Rpb1_5"/>
</dbReference>
<dbReference type="EC" id="2.7.7.6" evidence="1"/>
<dbReference type="Proteomes" id="UP000054018">
    <property type="component" value="Unassembled WGS sequence"/>
</dbReference>
<dbReference type="GO" id="GO:0003677">
    <property type="term" value="F:DNA binding"/>
    <property type="evidence" value="ECO:0007669"/>
    <property type="project" value="InterPro"/>
</dbReference>
<proteinExistence type="predicted"/>
<dbReference type="SUPFAM" id="SSF64484">
    <property type="entry name" value="beta and beta-prime subunits of DNA dependent RNA-polymerase"/>
    <property type="match status" value="1"/>
</dbReference>
<evidence type="ECO:0000313" key="4">
    <source>
        <dbReference type="Proteomes" id="UP000054018"/>
    </source>
</evidence>
<protein>
    <recommendedName>
        <fullName evidence="1">DNA-directed RNA polymerase</fullName>
        <ecNumber evidence="1">2.7.7.6</ecNumber>
    </recommendedName>
</protein>
<evidence type="ECO:0000259" key="2">
    <source>
        <dbReference type="Pfam" id="PF04998"/>
    </source>
</evidence>
<evidence type="ECO:0000256" key="1">
    <source>
        <dbReference type="ARBA" id="ARBA00012418"/>
    </source>
</evidence>